<keyword evidence="2" id="KW-1185">Reference proteome</keyword>
<name>A0A0R3QGW4_9BILA</name>
<evidence type="ECO:0000313" key="3">
    <source>
        <dbReference type="WBParaSite" id="BTMF_0000562201-mRNA-1"/>
    </source>
</evidence>
<gene>
    <name evidence="1" type="ORF">BTMF_LOCUS4900</name>
</gene>
<evidence type="ECO:0000313" key="1">
    <source>
        <dbReference type="EMBL" id="VDO17426.1"/>
    </source>
</evidence>
<accession>A0A0R3QGW4</accession>
<dbReference type="AlphaFoldDB" id="A0A0R3QGW4"/>
<sequence>MNFYPFSPPSQLSINDEDAEFVHRSAKHGHIRPTG</sequence>
<dbReference type="WBParaSite" id="BTMF_0000562201-mRNA-1">
    <property type="protein sequence ID" value="BTMF_0000562201-mRNA-1"/>
    <property type="gene ID" value="BTMF_0000562201"/>
</dbReference>
<dbReference type="Proteomes" id="UP000280834">
    <property type="component" value="Unassembled WGS sequence"/>
</dbReference>
<evidence type="ECO:0000313" key="2">
    <source>
        <dbReference type="Proteomes" id="UP000280834"/>
    </source>
</evidence>
<reference evidence="3" key="1">
    <citation type="submission" date="2017-02" db="UniProtKB">
        <authorList>
            <consortium name="WormBaseParasite"/>
        </authorList>
    </citation>
    <scope>IDENTIFICATION</scope>
</reference>
<reference evidence="1 2" key="2">
    <citation type="submission" date="2018-11" db="EMBL/GenBank/DDBJ databases">
        <authorList>
            <consortium name="Pathogen Informatics"/>
        </authorList>
    </citation>
    <scope>NUCLEOTIDE SEQUENCE [LARGE SCALE GENOMIC DNA]</scope>
</reference>
<proteinExistence type="predicted"/>
<protein>
    <submittedName>
        <fullName evidence="1 3">Uncharacterized protein</fullName>
    </submittedName>
</protein>
<dbReference type="EMBL" id="UZAG01005025">
    <property type="protein sequence ID" value="VDO17426.1"/>
    <property type="molecule type" value="Genomic_DNA"/>
</dbReference>
<organism evidence="3">
    <name type="scientific">Brugia timori</name>
    <dbReference type="NCBI Taxonomy" id="42155"/>
    <lineage>
        <taxon>Eukaryota</taxon>
        <taxon>Metazoa</taxon>
        <taxon>Ecdysozoa</taxon>
        <taxon>Nematoda</taxon>
        <taxon>Chromadorea</taxon>
        <taxon>Rhabditida</taxon>
        <taxon>Spirurina</taxon>
        <taxon>Spiruromorpha</taxon>
        <taxon>Filarioidea</taxon>
        <taxon>Onchocercidae</taxon>
        <taxon>Brugia</taxon>
    </lineage>
</organism>